<dbReference type="AlphaFoldDB" id="A0A4Y7PGF8"/>
<dbReference type="Gene3D" id="2.130.10.10">
    <property type="entry name" value="YVTN repeat-like/Quinoprotein amine dehydrogenase"/>
    <property type="match status" value="1"/>
</dbReference>
<dbReference type="InterPro" id="IPR019775">
    <property type="entry name" value="WD40_repeat_CS"/>
</dbReference>
<dbReference type="Pfam" id="PF00400">
    <property type="entry name" value="WD40"/>
    <property type="match status" value="1"/>
</dbReference>
<evidence type="ECO:0000256" key="1">
    <source>
        <dbReference type="ARBA" id="ARBA00022574"/>
    </source>
</evidence>
<dbReference type="SMART" id="SM00320">
    <property type="entry name" value="WD40"/>
    <property type="match status" value="1"/>
</dbReference>
<dbReference type="InterPro" id="IPR036322">
    <property type="entry name" value="WD40_repeat_dom_sf"/>
</dbReference>
<keyword evidence="5" id="KW-1185">Reference proteome</keyword>
<sequence>MTLDPLEGHTDYISSVAFPPHGKHIVSGSYDKTIQVWDVQFENISLQLSPNDPIAIPTSESLNKDVPPSSTSLPSFTDDSTLQNGWMVNSSGEHLFWVPPWNRLGLHWPKTKLVIGERSTMIDFTHFKCGTSWEQCYTPTNGGASTVTD</sequence>
<dbReference type="PROSITE" id="PS50082">
    <property type="entry name" value="WD_REPEATS_2"/>
    <property type="match status" value="1"/>
</dbReference>
<dbReference type="InterPro" id="IPR015943">
    <property type="entry name" value="WD40/YVTN_repeat-like_dom_sf"/>
</dbReference>
<dbReference type="InterPro" id="IPR001680">
    <property type="entry name" value="WD40_rpt"/>
</dbReference>
<protein>
    <submittedName>
        <fullName evidence="4">Uncharacterized protein</fullName>
    </submittedName>
</protein>
<evidence type="ECO:0000256" key="2">
    <source>
        <dbReference type="ARBA" id="ARBA00022737"/>
    </source>
</evidence>
<evidence type="ECO:0000313" key="4">
    <source>
        <dbReference type="EMBL" id="TDL14447.1"/>
    </source>
</evidence>
<reference evidence="4 5" key="1">
    <citation type="submission" date="2018-06" db="EMBL/GenBank/DDBJ databases">
        <title>A transcriptomic atlas of mushroom development highlights an independent origin of complex multicellularity.</title>
        <authorList>
            <consortium name="DOE Joint Genome Institute"/>
            <person name="Krizsan K."/>
            <person name="Almasi E."/>
            <person name="Merenyi Z."/>
            <person name="Sahu N."/>
            <person name="Viragh M."/>
            <person name="Koszo T."/>
            <person name="Mondo S."/>
            <person name="Kiss B."/>
            <person name="Balint B."/>
            <person name="Kues U."/>
            <person name="Barry K."/>
            <person name="Hegedus J.C."/>
            <person name="Henrissat B."/>
            <person name="Johnson J."/>
            <person name="Lipzen A."/>
            <person name="Ohm R."/>
            <person name="Nagy I."/>
            <person name="Pangilinan J."/>
            <person name="Yan J."/>
            <person name="Xiong Y."/>
            <person name="Grigoriev I.V."/>
            <person name="Hibbett D.S."/>
            <person name="Nagy L.G."/>
        </authorList>
    </citation>
    <scope>NUCLEOTIDE SEQUENCE [LARGE SCALE GENOMIC DNA]</scope>
    <source>
        <strain evidence="4 5">SZMC22713</strain>
    </source>
</reference>
<accession>A0A4Y7PGF8</accession>
<dbReference type="PROSITE" id="PS50294">
    <property type="entry name" value="WD_REPEATS_REGION"/>
    <property type="match status" value="1"/>
</dbReference>
<dbReference type="SUPFAM" id="SSF50978">
    <property type="entry name" value="WD40 repeat-like"/>
    <property type="match status" value="1"/>
</dbReference>
<proteinExistence type="predicted"/>
<dbReference type="OrthoDB" id="6262491at2759"/>
<dbReference type="Proteomes" id="UP000294933">
    <property type="component" value="Unassembled WGS sequence"/>
</dbReference>
<organism evidence="4 5">
    <name type="scientific">Rickenella mellea</name>
    <dbReference type="NCBI Taxonomy" id="50990"/>
    <lineage>
        <taxon>Eukaryota</taxon>
        <taxon>Fungi</taxon>
        <taxon>Dikarya</taxon>
        <taxon>Basidiomycota</taxon>
        <taxon>Agaricomycotina</taxon>
        <taxon>Agaricomycetes</taxon>
        <taxon>Hymenochaetales</taxon>
        <taxon>Rickenellaceae</taxon>
        <taxon>Rickenella</taxon>
    </lineage>
</organism>
<dbReference type="PROSITE" id="PS00678">
    <property type="entry name" value="WD_REPEATS_1"/>
    <property type="match status" value="1"/>
</dbReference>
<evidence type="ECO:0000256" key="3">
    <source>
        <dbReference type="PROSITE-ProRule" id="PRU00221"/>
    </source>
</evidence>
<keyword evidence="1 3" id="KW-0853">WD repeat</keyword>
<name>A0A4Y7PGF8_9AGAM</name>
<evidence type="ECO:0000313" key="5">
    <source>
        <dbReference type="Proteomes" id="UP000294933"/>
    </source>
</evidence>
<gene>
    <name evidence="4" type="ORF">BD410DRAFT_846022</name>
</gene>
<dbReference type="VEuPathDB" id="FungiDB:BD410DRAFT_846022"/>
<dbReference type="EMBL" id="ML170338">
    <property type="protein sequence ID" value="TDL14447.1"/>
    <property type="molecule type" value="Genomic_DNA"/>
</dbReference>
<keyword evidence="2" id="KW-0677">Repeat</keyword>
<feature type="repeat" description="WD" evidence="3">
    <location>
        <begin position="6"/>
        <end position="40"/>
    </location>
</feature>